<dbReference type="EMBL" id="JAWWNJ010000046">
    <property type="protein sequence ID" value="KAK7018535.1"/>
    <property type="molecule type" value="Genomic_DNA"/>
</dbReference>
<feature type="region of interest" description="Disordered" evidence="1">
    <location>
        <begin position="1"/>
        <end position="25"/>
    </location>
</feature>
<gene>
    <name evidence="2" type="ORF">R3P38DRAFT_3200914</name>
</gene>
<accession>A0AAW0AYB2</accession>
<evidence type="ECO:0000313" key="3">
    <source>
        <dbReference type="Proteomes" id="UP001362999"/>
    </source>
</evidence>
<dbReference type="Proteomes" id="UP001362999">
    <property type="component" value="Unassembled WGS sequence"/>
</dbReference>
<proteinExistence type="predicted"/>
<comment type="caution">
    <text evidence="2">The sequence shown here is derived from an EMBL/GenBank/DDBJ whole genome shotgun (WGS) entry which is preliminary data.</text>
</comment>
<name>A0AAW0AYB2_9AGAR</name>
<reference evidence="2 3" key="1">
    <citation type="journal article" date="2024" name="J Genomics">
        <title>Draft genome sequencing and assembly of Favolaschia claudopus CIRM-BRFM 2984 isolated from oak limbs.</title>
        <authorList>
            <person name="Navarro D."/>
            <person name="Drula E."/>
            <person name="Chaduli D."/>
            <person name="Cazenave R."/>
            <person name="Ahrendt S."/>
            <person name="Wang J."/>
            <person name="Lipzen A."/>
            <person name="Daum C."/>
            <person name="Barry K."/>
            <person name="Grigoriev I.V."/>
            <person name="Favel A."/>
            <person name="Rosso M.N."/>
            <person name="Martin F."/>
        </authorList>
    </citation>
    <scope>NUCLEOTIDE SEQUENCE [LARGE SCALE GENOMIC DNA]</scope>
    <source>
        <strain evidence="2 3">CIRM-BRFM 2984</strain>
    </source>
</reference>
<organism evidence="2 3">
    <name type="scientific">Favolaschia claudopus</name>
    <dbReference type="NCBI Taxonomy" id="2862362"/>
    <lineage>
        <taxon>Eukaryota</taxon>
        <taxon>Fungi</taxon>
        <taxon>Dikarya</taxon>
        <taxon>Basidiomycota</taxon>
        <taxon>Agaricomycotina</taxon>
        <taxon>Agaricomycetes</taxon>
        <taxon>Agaricomycetidae</taxon>
        <taxon>Agaricales</taxon>
        <taxon>Marasmiineae</taxon>
        <taxon>Mycenaceae</taxon>
        <taxon>Favolaschia</taxon>
    </lineage>
</organism>
<dbReference type="AlphaFoldDB" id="A0AAW0AYB2"/>
<sequence length="152" mass="16725">MSTRTPLTSPVRKRTVGDAHLNEDEDLPTSISNGALVCNGNQLRAVTSLQAERFLTDPVPIQLAKIFIGVQANTNSIGKFHAAKPQFKLNASLKANLITEYRGGIGKNDVLTILLCHRWGNFVSGTENDKAAMDTVEKFIGDTFIQSRSRRR</sequence>
<protein>
    <submittedName>
        <fullName evidence="2">Uncharacterized protein</fullName>
    </submittedName>
</protein>
<evidence type="ECO:0000256" key="1">
    <source>
        <dbReference type="SAM" id="MobiDB-lite"/>
    </source>
</evidence>
<evidence type="ECO:0000313" key="2">
    <source>
        <dbReference type="EMBL" id="KAK7018535.1"/>
    </source>
</evidence>
<keyword evidence="3" id="KW-1185">Reference proteome</keyword>